<dbReference type="SUPFAM" id="SSF55729">
    <property type="entry name" value="Acyl-CoA N-acyltransferases (Nat)"/>
    <property type="match status" value="1"/>
</dbReference>
<dbReference type="PROSITE" id="PS51186">
    <property type="entry name" value="GNAT"/>
    <property type="match status" value="1"/>
</dbReference>
<keyword evidence="8 15" id="KW-0489">Methyltransferase</keyword>
<dbReference type="PANTHER" id="PTHR46417">
    <property type="entry name" value="TRNA (GUANINE-N(1)-)-METHYLTRANSFERASE"/>
    <property type="match status" value="1"/>
</dbReference>
<dbReference type="InterPro" id="IPR002649">
    <property type="entry name" value="tRNA_m1G_MeTrfase_TrmD"/>
</dbReference>
<protein>
    <recommendedName>
        <fullName evidence="6 15">tRNA (guanine-N(1)-)-methyltransferase</fullName>
        <ecNumber evidence="5 15">2.1.1.228</ecNumber>
    </recommendedName>
    <alternativeName>
        <fullName evidence="12 15">M1G-methyltransferase</fullName>
    </alternativeName>
    <alternativeName>
        <fullName evidence="13 15">tRNA [GM37] methyltransferase</fullName>
    </alternativeName>
</protein>
<dbReference type="EC" id="2.1.1.228" evidence="5 15"/>
<comment type="function">
    <text evidence="1 15">Specifically methylates guanosine-37 in various tRNAs.</text>
</comment>
<dbReference type="OrthoDB" id="9807416at2"/>
<evidence type="ECO:0000256" key="9">
    <source>
        <dbReference type="ARBA" id="ARBA00022679"/>
    </source>
</evidence>
<dbReference type="GO" id="GO:0002939">
    <property type="term" value="P:tRNA N1-guanine methylation"/>
    <property type="evidence" value="ECO:0007669"/>
    <property type="project" value="TreeGrafter"/>
</dbReference>
<keyword evidence="7 15" id="KW-0963">Cytoplasm</keyword>
<feature type="domain" description="N-acetyltransferase" evidence="16">
    <location>
        <begin position="280"/>
        <end position="442"/>
    </location>
</feature>
<keyword evidence="18" id="KW-1185">Reference proteome</keyword>
<comment type="subunit">
    <text evidence="4 15">Homodimer.</text>
</comment>
<organism evidence="17 18">
    <name type="scientific">Schaalia cardiffensis F0333</name>
    <dbReference type="NCBI Taxonomy" id="888050"/>
    <lineage>
        <taxon>Bacteria</taxon>
        <taxon>Bacillati</taxon>
        <taxon>Actinomycetota</taxon>
        <taxon>Actinomycetes</taxon>
        <taxon>Actinomycetales</taxon>
        <taxon>Actinomycetaceae</taxon>
        <taxon>Schaalia</taxon>
    </lineage>
</organism>
<evidence type="ECO:0000256" key="6">
    <source>
        <dbReference type="ARBA" id="ARBA00014679"/>
    </source>
</evidence>
<dbReference type="RefSeq" id="WP_005964100.1">
    <property type="nucleotide sequence ID" value="NZ_CP040505.1"/>
</dbReference>
<dbReference type="Gene3D" id="3.40.1280.10">
    <property type="match status" value="1"/>
</dbReference>
<dbReference type="PANTHER" id="PTHR46417:SF1">
    <property type="entry name" value="TRNA (GUANINE-N(1)-)-METHYLTRANSFERASE"/>
    <property type="match status" value="1"/>
</dbReference>
<sequence>MRIDLLSIFPDYFAPLGVSLLGKAGEHGLVDLRIRDLREWTHDRHRSVDDTPYGGGAGMVMMPSVWGEAIDEVFEEAETGGKSDRRVLAIPTPSGVPLTQAMAQDLTNVTQLVIACGRYEGIDQRVAEHYREAGFEVLEYSIGDYVLNGGEVAALVLVEAVTRLLDGFMGNPDSIVEESYSQGLLEYPAYTKPRSWRGLEVPEILLSGDHGAISRWRRDRSLERTAARRPDLLASLKPEELDSSDLELLAGLGILLREGRTHELKIRSAQIEEVGALGAIAARTFPDACPPELCQEAIEAFIAAELSEESFARYLADPQRYRILLALVEGEAVGYTLTLFGEDALDEAMVRKGRIEKGDAYLSKCYVDSTWRGSGLASALLEAAVRDAAEKSHAPRIVVATNEANLRAQRFYKKHGFKKAARRSFNVGGVVNRDLVFVRDLTGLRGQ</sequence>
<comment type="caution">
    <text evidence="17">The sequence shown here is derived from an EMBL/GenBank/DDBJ whole genome shotgun (WGS) entry which is preliminary data.</text>
</comment>
<evidence type="ECO:0000256" key="14">
    <source>
        <dbReference type="ARBA" id="ARBA00047783"/>
    </source>
</evidence>
<dbReference type="GO" id="GO:0005829">
    <property type="term" value="C:cytosol"/>
    <property type="evidence" value="ECO:0007669"/>
    <property type="project" value="TreeGrafter"/>
</dbReference>
<evidence type="ECO:0000256" key="15">
    <source>
        <dbReference type="HAMAP-Rule" id="MF_00605"/>
    </source>
</evidence>
<comment type="similarity">
    <text evidence="3 15">Belongs to the RNA methyltransferase TrmD family.</text>
</comment>
<keyword evidence="9 15" id="KW-0808">Transferase</keyword>
<evidence type="ECO:0000256" key="11">
    <source>
        <dbReference type="ARBA" id="ARBA00022694"/>
    </source>
</evidence>
<evidence type="ECO:0000256" key="13">
    <source>
        <dbReference type="ARBA" id="ARBA00033392"/>
    </source>
</evidence>
<evidence type="ECO:0000256" key="7">
    <source>
        <dbReference type="ARBA" id="ARBA00022490"/>
    </source>
</evidence>
<dbReference type="Pfam" id="PF00583">
    <property type="entry name" value="Acetyltransf_1"/>
    <property type="match status" value="1"/>
</dbReference>
<comment type="subcellular location">
    <subcellularLocation>
        <location evidence="2 15">Cytoplasm</location>
    </subcellularLocation>
</comment>
<dbReference type="InterPro" id="IPR029028">
    <property type="entry name" value="Alpha/beta_knot_MTases"/>
</dbReference>
<dbReference type="PATRIC" id="fig|888050.3.peg.1507"/>
<dbReference type="CDD" id="cd18080">
    <property type="entry name" value="TrmD-like"/>
    <property type="match status" value="1"/>
</dbReference>
<dbReference type="GO" id="GO:0016747">
    <property type="term" value="F:acyltransferase activity, transferring groups other than amino-acyl groups"/>
    <property type="evidence" value="ECO:0007669"/>
    <property type="project" value="InterPro"/>
</dbReference>
<evidence type="ECO:0000256" key="8">
    <source>
        <dbReference type="ARBA" id="ARBA00022603"/>
    </source>
</evidence>
<dbReference type="Proteomes" id="UP000013015">
    <property type="component" value="Unassembled WGS sequence"/>
</dbReference>
<dbReference type="NCBIfam" id="TIGR00088">
    <property type="entry name" value="trmD"/>
    <property type="match status" value="1"/>
</dbReference>
<dbReference type="HOGENOM" id="CLU_047363_3_1_11"/>
<reference evidence="17 18" key="1">
    <citation type="submission" date="2013-03" db="EMBL/GenBank/DDBJ databases">
        <title>Reference genome for the Human Microbiome Project.</title>
        <authorList>
            <person name="Aqrawi P."/>
            <person name="Ayvaz T."/>
            <person name="Bess C."/>
            <person name="Blankenburg K."/>
            <person name="Coyle M."/>
            <person name="Deng J."/>
            <person name="Forbes L."/>
            <person name="Fowler G."/>
            <person name="Francisco L."/>
            <person name="Fu Q."/>
            <person name="Gibbs R."/>
            <person name="Gross S."/>
            <person name="Gubbala S."/>
            <person name="Hale W."/>
            <person name="Hemphill L."/>
            <person name="Highlander S."/>
            <person name="Hirani K."/>
            <person name="Jackson L."/>
            <person name="Jakkamsetti A."/>
            <person name="Javaid M."/>
            <person name="Jayaseelan J.C."/>
            <person name="Jiang H."/>
            <person name="Joshi V."/>
            <person name="Korchina V."/>
            <person name="Kovar C."/>
            <person name="Lara F."/>
            <person name="Lee S."/>
            <person name="Liu Y."/>
            <person name="Mata R."/>
            <person name="Mathew T."/>
            <person name="Munidasa M."/>
            <person name="Muzny D."/>
            <person name="Nazareth L."/>
            <person name="Ngo R."/>
            <person name="Nguyen L."/>
            <person name="Nguyen N."/>
            <person name="Okwuonu G."/>
            <person name="Ongeri F."/>
            <person name="Palculict T."/>
            <person name="Patil S."/>
            <person name="Petrosino J."/>
            <person name="Pham C."/>
            <person name="Pham P."/>
            <person name="Pu L.-L."/>
            <person name="Qin X."/>
            <person name="Qu J."/>
            <person name="Reid J."/>
            <person name="Ross M."/>
            <person name="Ruth R."/>
            <person name="Saada N."/>
            <person name="San Lucas F."/>
            <person name="Santibanez J."/>
            <person name="Shang Y."/>
            <person name="Simmons D."/>
            <person name="Song X.-Z."/>
            <person name="Tang L.-Y."/>
            <person name="Thornton R."/>
            <person name="Warren J."/>
            <person name="Weissenberger G."/>
            <person name="Wilczek-Boney K."/>
            <person name="Worley K."/>
            <person name="Youmans B."/>
            <person name="Zhang J."/>
            <person name="Zhang L."/>
            <person name="Zhao Z."/>
            <person name="Zhou C."/>
            <person name="Zhu D."/>
            <person name="Zhu Y."/>
        </authorList>
    </citation>
    <scope>NUCLEOTIDE SEQUENCE [LARGE SCALE GENOMIC DNA]</scope>
    <source>
        <strain evidence="17 18">F0333</strain>
    </source>
</reference>
<feature type="binding site" evidence="15">
    <location>
        <begin position="142"/>
        <end position="147"/>
    </location>
    <ligand>
        <name>S-adenosyl-L-methionine</name>
        <dbReference type="ChEBI" id="CHEBI:59789"/>
    </ligand>
</feature>
<dbReference type="AlphaFoldDB" id="N6X1N0"/>
<dbReference type="SUPFAM" id="SSF75217">
    <property type="entry name" value="alpha/beta knot"/>
    <property type="match status" value="1"/>
</dbReference>
<dbReference type="HAMAP" id="MF_00605">
    <property type="entry name" value="TrmD"/>
    <property type="match status" value="1"/>
</dbReference>
<evidence type="ECO:0000256" key="12">
    <source>
        <dbReference type="ARBA" id="ARBA00029736"/>
    </source>
</evidence>
<evidence type="ECO:0000256" key="10">
    <source>
        <dbReference type="ARBA" id="ARBA00022691"/>
    </source>
</evidence>
<name>N6X1N0_9ACTO</name>
<dbReference type="InterPro" id="IPR029026">
    <property type="entry name" value="tRNA_m1G_MTases_N"/>
</dbReference>
<dbReference type="InterPro" id="IPR023148">
    <property type="entry name" value="tRNA_m1G_MeTrfase_C_sf"/>
</dbReference>
<dbReference type="InterPro" id="IPR016181">
    <property type="entry name" value="Acyl_CoA_acyltransferase"/>
</dbReference>
<dbReference type="EMBL" id="AQHZ01000024">
    <property type="protein sequence ID" value="ENO17661.1"/>
    <property type="molecule type" value="Genomic_DNA"/>
</dbReference>
<dbReference type="NCBIfam" id="NF000648">
    <property type="entry name" value="PRK00026.1"/>
    <property type="match status" value="1"/>
</dbReference>
<dbReference type="InterPro" id="IPR016009">
    <property type="entry name" value="tRNA_MeTrfase_TRMD/TRM10"/>
</dbReference>
<keyword evidence="10 15" id="KW-0949">S-adenosyl-L-methionine</keyword>
<evidence type="ECO:0000313" key="17">
    <source>
        <dbReference type="EMBL" id="ENO17661.1"/>
    </source>
</evidence>
<dbReference type="STRING" id="888050.HMPREF9004_1571"/>
<evidence type="ECO:0000256" key="2">
    <source>
        <dbReference type="ARBA" id="ARBA00004496"/>
    </source>
</evidence>
<dbReference type="Gene3D" id="3.40.630.30">
    <property type="match status" value="1"/>
</dbReference>
<evidence type="ECO:0000256" key="4">
    <source>
        <dbReference type="ARBA" id="ARBA00011738"/>
    </source>
</evidence>
<dbReference type="GO" id="GO:0052906">
    <property type="term" value="F:tRNA (guanine(37)-N1)-methyltransferase activity"/>
    <property type="evidence" value="ECO:0007669"/>
    <property type="project" value="UniProtKB-UniRule"/>
</dbReference>
<dbReference type="Gene3D" id="1.10.1270.20">
    <property type="entry name" value="tRNA(m1g37)methyltransferase, domain 2"/>
    <property type="match status" value="1"/>
</dbReference>
<accession>N6X1N0</accession>
<evidence type="ECO:0000256" key="1">
    <source>
        <dbReference type="ARBA" id="ARBA00002634"/>
    </source>
</evidence>
<dbReference type="Pfam" id="PF01746">
    <property type="entry name" value="tRNA_m1G_MT"/>
    <property type="match status" value="1"/>
</dbReference>
<dbReference type="eggNOG" id="COG0336">
    <property type="taxonomic scope" value="Bacteria"/>
</dbReference>
<gene>
    <name evidence="15 17" type="primary">trmD</name>
    <name evidence="17" type="ORF">HMPREF9004_1571</name>
</gene>
<evidence type="ECO:0000256" key="5">
    <source>
        <dbReference type="ARBA" id="ARBA00012807"/>
    </source>
</evidence>
<proteinExistence type="inferred from homology"/>
<comment type="catalytic activity">
    <reaction evidence="14 15">
        <text>guanosine(37) in tRNA + S-adenosyl-L-methionine = N(1)-methylguanosine(37) in tRNA + S-adenosyl-L-homocysteine + H(+)</text>
        <dbReference type="Rhea" id="RHEA:36899"/>
        <dbReference type="Rhea" id="RHEA-COMP:10145"/>
        <dbReference type="Rhea" id="RHEA-COMP:10147"/>
        <dbReference type="ChEBI" id="CHEBI:15378"/>
        <dbReference type="ChEBI" id="CHEBI:57856"/>
        <dbReference type="ChEBI" id="CHEBI:59789"/>
        <dbReference type="ChEBI" id="CHEBI:73542"/>
        <dbReference type="ChEBI" id="CHEBI:74269"/>
        <dbReference type="EC" id="2.1.1.228"/>
    </reaction>
</comment>
<evidence type="ECO:0000313" key="18">
    <source>
        <dbReference type="Proteomes" id="UP000013015"/>
    </source>
</evidence>
<dbReference type="CDD" id="cd04301">
    <property type="entry name" value="NAT_SF"/>
    <property type="match status" value="1"/>
</dbReference>
<feature type="binding site" evidence="15">
    <location>
        <position position="117"/>
    </location>
    <ligand>
        <name>S-adenosyl-L-methionine</name>
        <dbReference type="ChEBI" id="CHEBI:59789"/>
    </ligand>
</feature>
<evidence type="ECO:0000259" key="16">
    <source>
        <dbReference type="PROSITE" id="PS51186"/>
    </source>
</evidence>
<dbReference type="InterPro" id="IPR000182">
    <property type="entry name" value="GNAT_dom"/>
</dbReference>
<keyword evidence="11 15" id="KW-0819">tRNA processing</keyword>
<evidence type="ECO:0000256" key="3">
    <source>
        <dbReference type="ARBA" id="ARBA00007630"/>
    </source>
</evidence>